<feature type="transmembrane region" description="Helical" evidence="2">
    <location>
        <begin position="6"/>
        <end position="27"/>
    </location>
</feature>
<dbReference type="OrthoDB" id="7826912at2"/>
<keyword evidence="1" id="KW-0175">Coiled coil</keyword>
<gene>
    <name evidence="3" type="ORF">FXB38_33405</name>
</gene>
<feature type="coiled-coil region" evidence="1">
    <location>
        <begin position="267"/>
        <end position="334"/>
    </location>
</feature>
<feature type="coiled-coil region" evidence="1">
    <location>
        <begin position="106"/>
        <end position="231"/>
    </location>
</feature>
<organism evidence="3 4">
    <name type="scientific">Bradyrhizobium cytisi</name>
    <dbReference type="NCBI Taxonomy" id="515489"/>
    <lineage>
        <taxon>Bacteria</taxon>
        <taxon>Pseudomonadati</taxon>
        <taxon>Pseudomonadota</taxon>
        <taxon>Alphaproteobacteria</taxon>
        <taxon>Hyphomicrobiales</taxon>
        <taxon>Nitrobacteraceae</taxon>
        <taxon>Bradyrhizobium</taxon>
    </lineage>
</organism>
<dbReference type="SUPFAM" id="SSF161270">
    <property type="entry name" value="PspA lactotransferrin-binding region"/>
    <property type="match status" value="1"/>
</dbReference>
<evidence type="ECO:0000256" key="1">
    <source>
        <dbReference type="SAM" id="Coils"/>
    </source>
</evidence>
<keyword evidence="2" id="KW-0472">Membrane</keyword>
<dbReference type="Proteomes" id="UP000324853">
    <property type="component" value="Unassembled WGS sequence"/>
</dbReference>
<evidence type="ECO:0000313" key="3">
    <source>
        <dbReference type="EMBL" id="TYL75336.1"/>
    </source>
</evidence>
<reference evidence="3 4" key="1">
    <citation type="submission" date="2019-08" db="EMBL/GenBank/DDBJ databases">
        <title>Bradyrhizobium hipponensis sp. nov., a rhizobium isolated from a Lupinus angustifolius root nodule in Tunisia.</title>
        <authorList>
            <person name="Off K."/>
            <person name="Rejili M."/>
            <person name="Mars M."/>
            <person name="Brachmann A."/>
            <person name="Marin M."/>
        </authorList>
    </citation>
    <scope>NUCLEOTIDE SEQUENCE [LARGE SCALE GENOMIC DNA]</scope>
    <source>
        <strain evidence="3 4">CTAW11</strain>
    </source>
</reference>
<sequence>MVEPIMYLAIGFLLSMLCGLAIVPLVHNRAVRLTTRRLEAATPLSMAEIQADKDQLRAEFAMSARRLEMSVDQLKSKTTSQLAELGKKSDAINRMKIELGEKNATIFALEAREKAVKEQLRATEEEFNAKTASLREAEIALSNKQGELAKINSELTDRSMMAESRQVELVAVRAQIEELKNRVGDAEKEFTATQARLAQERVESETASRDLGDARGRVENLSQRVTELDRQLIVQVKEAEMLSTRVADLEGRLATQGKLLAERDYENNQLRQINEGSERTIKELRAEIAGLSGGKSSAAFESMRAEKAALEQQLATARDERAKLQRDLNAIQQQAESSWATERMENALLRERINDIAAEVAKLAMQLEGPNSPIEALLAAEAGQPPKQAARPANGVATNGAAAALPEGGGTLAERIRALQAHASRARQQGA</sequence>
<proteinExistence type="predicted"/>
<dbReference type="Gene3D" id="1.10.287.1490">
    <property type="match status" value="1"/>
</dbReference>
<keyword evidence="4" id="KW-1185">Reference proteome</keyword>
<evidence type="ECO:0000256" key="2">
    <source>
        <dbReference type="SAM" id="Phobius"/>
    </source>
</evidence>
<comment type="caution">
    <text evidence="3">The sequence shown here is derived from an EMBL/GenBank/DDBJ whole genome shotgun (WGS) entry which is preliminary data.</text>
</comment>
<dbReference type="RefSeq" id="WP_148755203.1">
    <property type="nucleotide sequence ID" value="NZ_VSSR01000066.1"/>
</dbReference>
<evidence type="ECO:0000313" key="4">
    <source>
        <dbReference type="Proteomes" id="UP000324853"/>
    </source>
</evidence>
<keyword evidence="2" id="KW-0812">Transmembrane</keyword>
<keyword evidence="2" id="KW-1133">Transmembrane helix</keyword>
<dbReference type="EMBL" id="VSSR01000066">
    <property type="protein sequence ID" value="TYL75336.1"/>
    <property type="molecule type" value="Genomic_DNA"/>
</dbReference>
<accession>A0A5S4W753</accession>
<dbReference type="AlphaFoldDB" id="A0A5S4W753"/>
<name>A0A5S4W753_9BRAD</name>
<protein>
    <submittedName>
        <fullName evidence="3">Uncharacterized protein</fullName>
    </submittedName>
</protein>